<proteinExistence type="predicted"/>
<sequence length="93" mass="10527">MPIPDKDMGTLVSNQVLFGFTSWFQIKFIQLVQTISHPLIANIIKQTIPTMRWEGGVERYSRVLTAIVAKESIQISSCCIRFQCDTRAPEGPE</sequence>
<dbReference type="EMBL" id="BPLR01012222">
    <property type="protein sequence ID" value="GIY52303.1"/>
    <property type="molecule type" value="Genomic_DNA"/>
</dbReference>
<comment type="caution">
    <text evidence="1">The sequence shown here is derived from an EMBL/GenBank/DDBJ whole genome shotgun (WGS) entry which is preliminary data.</text>
</comment>
<evidence type="ECO:0000313" key="1">
    <source>
        <dbReference type="EMBL" id="GIY52303.1"/>
    </source>
</evidence>
<dbReference type="Proteomes" id="UP001054945">
    <property type="component" value="Unassembled WGS sequence"/>
</dbReference>
<protein>
    <submittedName>
        <fullName evidence="1">Uncharacterized protein</fullName>
    </submittedName>
</protein>
<organism evidence="1 2">
    <name type="scientific">Caerostris extrusa</name>
    <name type="common">Bark spider</name>
    <name type="synonym">Caerostris bankana</name>
    <dbReference type="NCBI Taxonomy" id="172846"/>
    <lineage>
        <taxon>Eukaryota</taxon>
        <taxon>Metazoa</taxon>
        <taxon>Ecdysozoa</taxon>
        <taxon>Arthropoda</taxon>
        <taxon>Chelicerata</taxon>
        <taxon>Arachnida</taxon>
        <taxon>Araneae</taxon>
        <taxon>Araneomorphae</taxon>
        <taxon>Entelegynae</taxon>
        <taxon>Araneoidea</taxon>
        <taxon>Araneidae</taxon>
        <taxon>Caerostris</taxon>
    </lineage>
</organism>
<name>A0AAV4U3I9_CAEEX</name>
<keyword evidence="2" id="KW-1185">Reference proteome</keyword>
<evidence type="ECO:0000313" key="2">
    <source>
        <dbReference type="Proteomes" id="UP001054945"/>
    </source>
</evidence>
<gene>
    <name evidence="1" type="ORF">CEXT_267091</name>
</gene>
<accession>A0AAV4U3I9</accession>
<dbReference type="AlphaFoldDB" id="A0AAV4U3I9"/>
<reference evidence="1 2" key="1">
    <citation type="submission" date="2021-06" db="EMBL/GenBank/DDBJ databases">
        <title>Caerostris extrusa draft genome.</title>
        <authorList>
            <person name="Kono N."/>
            <person name="Arakawa K."/>
        </authorList>
    </citation>
    <scope>NUCLEOTIDE SEQUENCE [LARGE SCALE GENOMIC DNA]</scope>
</reference>